<organism evidence="2 3">
    <name type="scientific">Mycobacterium phage Che9c</name>
    <dbReference type="NCBI Taxonomy" id="2907832"/>
    <lineage>
        <taxon>Viruses</taxon>
        <taxon>Duplodnaviria</taxon>
        <taxon>Heunggongvirae</taxon>
        <taxon>Uroviricota</taxon>
        <taxon>Caudoviricetes</taxon>
        <taxon>Chenonavirus</taxon>
        <taxon>Chenonavirus Che9c</taxon>
    </lineage>
</organism>
<feature type="domain" description="Antirepressor protein C-terminal" evidence="1">
    <location>
        <begin position="170"/>
        <end position="280"/>
    </location>
</feature>
<evidence type="ECO:0000313" key="3">
    <source>
        <dbReference type="Proteomes" id="UP000000967"/>
    </source>
</evidence>
<proteinExistence type="predicted"/>
<reference evidence="2 3" key="1">
    <citation type="journal article" date="2003" name="Cell">
        <title>Origins of highly mosaic mycobacteriophage genomes.</title>
        <authorList>
            <person name="Pedulla M.L."/>
            <person name="Ford M.E."/>
            <person name="Houtz J.M."/>
            <person name="Karthikeyan T."/>
            <person name="Wadsworth C."/>
            <person name="Lewis J.A."/>
            <person name="Jacobs-Sera D."/>
            <person name="Falbo J."/>
            <person name="Gross J."/>
            <person name="Pannunzio N.R."/>
            <person name="Brucker W."/>
            <person name="Kumar V."/>
            <person name="Kandasamy J."/>
            <person name="Keenan L."/>
            <person name="Bardarov S."/>
            <person name="Kriakov J."/>
            <person name="Lawrence J.G."/>
            <person name="Jacobs W.R. Jr."/>
            <person name="Hendrix R.W."/>
            <person name="Hatfull G.F."/>
        </authorList>
    </citation>
    <scope>NUCLEOTIDE SEQUENCE</scope>
</reference>
<sequence length="295" mass="33017">MSDLTLPDARAERDALAGRVDVIDKVGVLRCLPGDIHATTNMVAEFYEVPRETVLTIVKRNRDELDDDGFEVVARSEVTSKLNATPDELGMPRNAPSLSLFPRRAVLRIGMLLRDSTVARRVRDYLLETESGSIDNVRFLIPKTLPEALRLAADQYERAELAEQQNKMLEARIEKDAPLVAKAEAHSNADNASVNRQAFAREVQQWGIKQGISILQEHVYELLRRKGMLVSGDRSDRNHATAQAAKAGWAWTKKDVKNDHATATTYIRPRGQDLAWKWITEHVAAYGDLTPRGVA</sequence>
<dbReference type="EMBL" id="AY129333">
    <property type="protein sequence ID" value="AAN12608.1"/>
    <property type="molecule type" value="Genomic_DNA"/>
</dbReference>
<dbReference type="GO" id="GO:0003677">
    <property type="term" value="F:DNA binding"/>
    <property type="evidence" value="ECO:0007669"/>
    <property type="project" value="InterPro"/>
</dbReference>
<evidence type="ECO:0000259" key="1">
    <source>
        <dbReference type="Pfam" id="PF03374"/>
    </source>
</evidence>
<keyword evidence="3" id="KW-1185">Reference proteome</keyword>
<gene>
    <name evidence="2" type="primary">48</name>
    <name evidence="2" type="ORF">PBI_CHE9C_48</name>
</gene>
<dbReference type="Pfam" id="PF03374">
    <property type="entry name" value="ANT"/>
    <property type="match status" value="1"/>
</dbReference>
<protein>
    <recommendedName>
        <fullName evidence="1">Antirepressor protein C-terminal domain-containing protein</fullName>
    </recommendedName>
</protein>
<dbReference type="KEGG" id="vg:1259350"/>
<name>Q854V0_9CAUD</name>
<dbReference type="InterPro" id="IPR005039">
    <property type="entry name" value="Ant_C"/>
</dbReference>
<dbReference type="Proteomes" id="UP000000967">
    <property type="component" value="Segment"/>
</dbReference>
<evidence type="ECO:0000313" key="2">
    <source>
        <dbReference type="EMBL" id="AAN12608.1"/>
    </source>
</evidence>
<accession>Q854V0</accession>
<dbReference type="RefSeq" id="NP_817725.1">
    <property type="nucleotide sequence ID" value="NC_004683.1"/>
</dbReference>